<evidence type="ECO:0000313" key="2">
    <source>
        <dbReference type="EMBL" id="RDI67158.1"/>
    </source>
</evidence>
<dbReference type="AlphaFoldDB" id="A0A370I8Y3"/>
<keyword evidence="1" id="KW-0732">Signal</keyword>
<dbReference type="STRING" id="1210086.GCA_001613105_04737"/>
<proteinExistence type="predicted"/>
<protein>
    <submittedName>
        <fullName evidence="2">Uncharacterized protein</fullName>
    </submittedName>
</protein>
<accession>A0A370I8Y3</accession>
<feature type="chain" id="PRO_5016620856" evidence="1">
    <location>
        <begin position="27"/>
        <end position="58"/>
    </location>
</feature>
<keyword evidence="3" id="KW-1185">Reference proteome</keyword>
<dbReference type="EMBL" id="QQBC01000003">
    <property type="protein sequence ID" value="RDI67158.1"/>
    <property type="molecule type" value="Genomic_DNA"/>
</dbReference>
<comment type="caution">
    <text evidence="2">The sequence shown here is derived from an EMBL/GenBank/DDBJ whole genome shotgun (WGS) entry which is preliminary data.</text>
</comment>
<reference evidence="2 3" key="1">
    <citation type="submission" date="2018-07" db="EMBL/GenBank/DDBJ databases">
        <title>Genomic Encyclopedia of Type Strains, Phase IV (KMG-IV): sequencing the most valuable type-strain genomes for metagenomic binning, comparative biology and taxonomic classification.</title>
        <authorList>
            <person name="Goeker M."/>
        </authorList>
    </citation>
    <scope>NUCLEOTIDE SEQUENCE [LARGE SCALE GENOMIC DNA]</scope>
    <source>
        <strain evidence="2 3">DSM 44290</strain>
    </source>
</reference>
<name>A0A370I8Y3_9NOCA</name>
<dbReference type="Proteomes" id="UP000254869">
    <property type="component" value="Unassembled WGS sequence"/>
</dbReference>
<evidence type="ECO:0000256" key="1">
    <source>
        <dbReference type="SAM" id="SignalP"/>
    </source>
</evidence>
<evidence type="ECO:0000313" key="3">
    <source>
        <dbReference type="Proteomes" id="UP000254869"/>
    </source>
</evidence>
<organism evidence="2 3">
    <name type="scientific">Nocardia pseudobrasiliensis</name>
    <dbReference type="NCBI Taxonomy" id="45979"/>
    <lineage>
        <taxon>Bacteria</taxon>
        <taxon>Bacillati</taxon>
        <taxon>Actinomycetota</taxon>
        <taxon>Actinomycetes</taxon>
        <taxon>Mycobacteriales</taxon>
        <taxon>Nocardiaceae</taxon>
        <taxon>Nocardia</taxon>
    </lineage>
</organism>
<sequence>MRRIRILITAATVIALLFVAGGTAGANPPGPDPYAFLPEPLHMWVVNLVTFLVQNHLS</sequence>
<gene>
    <name evidence="2" type="ORF">DFR76_103229</name>
</gene>
<feature type="signal peptide" evidence="1">
    <location>
        <begin position="1"/>
        <end position="26"/>
    </location>
</feature>